<dbReference type="InterPro" id="IPR001584">
    <property type="entry name" value="Integrase_cat-core"/>
</dbReference>
<accession>A0A1S3X2K4</accession>
<protein>
    <submittedName>
        <fullName evidence="2">KRAB-A domain-containing protein 2-like</fullName>
    </submittedName>
</protein>
<dbReference type="Proteomes" id="UP000790787">
    <property type="component" value="Chromosome 16"/>
</dbReference>
<reference evidence="1" key="1">
    <citation type="journal article" date="2014" name="Nat. Commun.">
        <title>The tobacco genome sequence and its comparison with those of tomato and potato.</title>
        <authorList>
            <person name="Sierro N."/>
            <person name="Battey J.N."/>
            <person name="Ouadi S."/>
            <person name="Bakaher N."/>
            <person name="Bovet L."/>
            <person name="Willig A."/>
            <person name="Goepfert S."/>
            <person name="Peitsch M.C."/>
            <person name="Ivanov N.V."/>
        </authorList>
    </citation>
    <scope>NUCLEOTIDE SEQUENCE [LARGE SCALE GENOMIC DNA]</scope>
</reference>
<dbReference type="PROSITE" id="PS50994">
    <property type="entry name" value="INTEGRASE"/>
    <property type="match status" value="1"/>
</dbReference>
<dbReference type="PaxDb" id="4097-A0A1S3X2K4"/>
<dbReference type="OrthoDB" id="1434039at2759"/>
<dbReference type="RefSeq" id="XP_016434159.1">
    <property type="nucleotide sequence ID" value="XM_016578673.1"/>
</dbReference>
<evidence type="ECO:0000313" key="2">
    <source>
        <dbReference type="RefSeq" id="XP_016434159.1"/>
    </source>
</evidence>
<dbReference type="PANTHER" id="PTHR47266">
    <property type="entry name" value="ENDONUCLEASE-RELATED"/>
    <property type="match status" value="1"/>
</dbReference>
<dbReference type="AlphaFoldDB" id="A0A1S3X2K4"/>
<dbReference type="GO" id="GO:0003676">
    <property type="term" value="F:nucleic acid binding"/>
    <property type="evidence" value="ECO:0007669"/>
    <property type="project" value="InterPro"/>
</dbReference>
<dbReference type="KEGG" id="nta:107760594"/>
<dbReference type="GO" id="GO:0015074">
    <property type="term" value="P:DNA integration"/>
    <property type="evidence" value="ECO:0007669"/>
    <property type="project" value="InterPro"/>
</dbReference>
<proteinExistence type="predicted"/>
<keyword evidence="1" id="KW-1185">Reference proteome</keyword>
<dbReference type="Gene3D" id="3.30.420.10">
    <property type="entry name" value="Ribonuclease H-like superfamily/Ribonuclease H"/>
    <property type="match status" value="1"/>
</dbReference>
<dbReference type="InterPro" id="IPR052160">
    <property type="entry name" value="Gypsy_RT_Integrase-like"/>
</dbReference>
<reference evidence="2" key="2">
    <citation type="submission" date="2025-08" db="UniProtKB">
        <authorList>
            <consortium name="RefSeq"/>
        </authorList>
    </citation>
    <scope>IDENTIFICATION</scope>
</reference>
<sequence>MEEMPWYAGIASYLASDIVPYELSSIQKKKFFRDCWSYYWDEPLLFKICVDKDPEVYPRERSIFYFVGLPRFTIWCALWRNSNSFDGVGVGCDECQRTGNISRRHGMPMTTIQEVEVFDIWKIDFIGLFVSSYGNKYILVAVDYVSKWVEAMALPTNDAKGVIGFLRKNSFTRFGTVRAIISAGGIHFGNRAFARLLEKYRVSYKVATPYHPQTSMQVEVSNREIKSVLTKKMNVTWTDWARKLDDALWAYRTTFKTPVGMSLYKFVFVKSCHLPVKFEHTALLALQQLNLDMETKHN</sequence>
<gene>
    <name evidence="2" type="primary">LOC107760594</name>
</gene>
<dbReference type="InterPro" id="IPR036397">
    <property type="entry name" value="RNaseH_sf"/>
</dbReference>
<dbReference type="STRING" id="4097.A0A1S3X2K4"/>
<dbReference type="InterPro" id="IPR012337">
    <property type="entry name" value="RNaseH-like_sf"/>
</dbReference>
<evidence type="ECO:0000313" key="1">
    <source>
        <dbReference type="Proteomes" id="UP000790787"/>
    </source>
</evidence>
<dbReference type="SMR" id="A0A1S3X2K4"/>
<name>A0A1S3X2K4_TOBAC</name>
<dbReference type="GeneID" id="107760594"/>
<dbReference type="Pfam" id="PF00665">
    <property type="entry name" value="rve"/>
    <property type="match status" value="1"/>
</dbReference>
<dbReference type="SUPFAM" id="SSF53098">
    <property type="entry name" value="Ribonuclease H-like"/>
    <property type="match status" value="1"/>
</dbReference>
<organism evidence="1 2">
    <name type="scientific">Nicotiana tabacum</name>
    <name type="common">Common tobacco</name>
    <dbReference type="NCBI Taxonomy" id="4097"/>
    <lineage>
        <taxon>Eukaryota</taxon>
        <taxon>Viridiplantae</taxon>
        <taxon>Streptophyta</taxon>
        <taxon>Embryophyta</taxon>
        <taxon>Tracheophyta</taxon>
        <taxon>Spermatophyta</taxon>
        <taxon>Magnoliopsida</taxon>
        <taxon>eudicotyledons</taxon>
        <taxon>Gunneridae</taxon>
        <taxon>Pentapetalae</taxon>
        <taxon>asterids</taxon>
        <taxon>lamiids</taxon>
        <taxon>Solanales</taxon>
        <taxon>Solanaceae</taxon>
        <taxon>Nicotianoideae</taxon>
        <taxon>Nicotianeae</taxon>
        <taxon>Nicotiana</taxon>
    </lineage>
</organism>